<keyword evidence="2" id="KW-0472">Membrane</keyword>
<reference evidence="3 4" key="1">
    <citation type="submission" date="2015-04" db="EMBL/GenBank/DDBJ databases">
        <authorList>
            <person name="Syromyatnikov M.Y."/>
            <person name="Popov V.N."/>
        </authorList>
    </citation>
    <scope>NUCLEOTIDE SEQUENCE [LARGE SCALE GENOMIC DNA]</scope>
</reference>
<feature type="region of interest" description="Disordered" evidence="1">
    <location>
        <begin position="45"/>
        <end position="65"/>
    </location>
</feature>
<organism evidence="3 4">
    <name type="scientific">Clunio marinus</name>
    <dbReference type="NCBI Taxonomy" id="568069"/>
    <lineage>
        <taxon>Eukaryota</taxon>
        <taxon>Metazoa</taxon>
        <taxon>Ecdysozoa</taxon>
        <taxon>Arthropoda</taxon>
        <taxon>Hexapoda</taxon>
        <taxon>Insecta</taxon>
        <taxon>Pterygota</taxon>
        <taxon>Neoptera</taxon>
        <taxon>Endopterygota</taxon>
        <taxon>Diptera</taxon>
        <taxon>Nematocera</taxon>
        <taxon>Chironomoidea</taxon>
        <taxon>Chironomidae</taxon>
        <taxon>Clunio</taxon>
    </lineage>
</organism>
<keyword evidence="2" id="KW-0812">Transmembrane</keyword>
<feature type="transmembrane region" description="Helical" evidence="2">
    <location>
        <begin position="20"/>
        <end position="37"/>
    </location>
</feature>
<keyword evidence="4" id="KW-1185">Reference proteome</keyword>
<protein>
    <submittedName>
        <fullName evidence="3">CLUMA_CG012738, isoform A</fullName>
    </submittedName>
</protein>
<evidence type="ECO:0000313" key="4">
    <source>
        <dbReference type="Proteomes" id="UP000183832"/>
    </source>
</evidence>
<feature type="compositionally biased region" description="Basic and acidic residues" evidence="1">
    <location>
        <begin position="49"/>
        <end position="58"/>
    </location>
</feature>
<dbReference type="EMBL" id="CVRI01000050">
    <property type="protein sequence ID" value="CRK99421.1"/>
    <property type="molecule type" value="Genomic_DNA"/>
</dbReference>
<dbReference type="AlphaFoldDB" id="A0A1J1IGP5"/>
<evidence type="ECO:0000256" key="2">
    <source>
        <dbReference type="SAM" id="Phobius"/>
    </source>
</evidence>
<accession>A0A1J1IGP5</accession>
<evidence type="ECO:0000313" key="3">
    <source>
        <dbReference type="EMBL" id="CRK99421.1"/>
    </source>
</evidence>
<keyword evidence="2" id="KW-1133">Transmembrane helix</keyword>
<gene>
    <name evidence="3" type="ORF">CLUMA_CG012738</name>
</gene>
<name>A0A1J1IGP5_9DIPT</name>
<proteinExistence type="predicted"/>
<sequence>MDKILQHHQVKDRQTVKGHSRLLQLFLFLHPIIVIINKKMGNSISNKNVESEPKKNENNKNNPVIAFLHHGKC</sequence>
<dbReference type="Proteomes" id="UP000183832">
    <property type="component" value="Unassembled WGS sequence"/>
</dbReference>
<evidence type="ECO:0000256" key="1">
    <source>
        <dbReference type="SAM" id="MobiDB-lite"/>
    </source>
</evidence>